<proteinExistence type="predicted"/>
<evidence type="ECO:0000256" key="5">
    <source>
        <dbReference type="SAM" id="MobiDB-lite"/>
    </source>
</evidence>
<evidence type="ECO:0000313" key="7">
    <source>
        <dbReference type="EMBL" id="KAK7316657.1"/>
    </source>
</evidence>
<dbReference type="Proteomes" id="UP001359559">
    <property type="component" value="Unassembled WGS sequence"/>
</dbReference>
<dbReference type="PANTHER" id="PTHR31100">
    <property type="entry name" value="AT-HOOK MOTIF NUCLEAR-LOCALIZED PROTEIN 15"/>
    <property type="match status" value="1"/>
</dbReference>
<keyword evidence="1" id="KW-0805">Transcription regulation</keyword>
<dbReference type="GO" id="GO:0005634">
    <property type="term" value="C:nucleus"/>
    <property type="evidence" value="ECO:0007669"/>
    <property type="project" value="TreeGrafter"/>
</dbReference>
<accession>A0AAN9KI91</accession>
<evidence type="ECO:0000259" key="6">
    <source>
        <dbReference type="PROSITE" id="PS51742"/>
    </source>
</evidence>
<gene>
    <name evidence="7" type="ORF">RJT34_00279</name>
</gene>
<dbReference type="SUPFAM" id="SSF117856">
    <property type="entry name" value="AF0104/ALDC/Ptd012-like"/>
    <property type="match status" value="1"/>
</dbReference>
<feature type="domain" description="PPC" evidence="6">
    <location>
        <begin position="79"/>
        <end position="215"/>
    </location>
</feature>
<keyword evidence="4" id="KW-0539">Nucleus</keyword>
<dbReference type="PANTHER" id="PTHR31100:SF63">
    <property type="entry name" value="AT-HOOK MOTIF NUCLEAR-LOCALIZED PROTEIN"/>
    <property type="match status" value="1"/>
</dbReference>
<reference evidence="7 8" key="1">
    <citation type="submission" date="2024-01" db="EMBL/GenBank/DDBJ databases">
        <title>The genomes of 5 underutilized Papilionoideae crops provide insights into root nodulation and disease resistance.</title>
        <authorList>
            <person name="Yuan L."/>
        </authorList>
    </citation>
    <scope>NUCLEOTIDE SEQUENCE [LARGE SCALE GENOMIC DNA]</scope>
    <source>
        <strain evidence="7">LY-2023</strain>
        <tissue evidence="7">Leaf</tissue>
    </source>
</reference>
<dbReference type="GO" id="GO:0003680">
    <property type="term" value="F:minor groove of adenine-thymine-rich DNA binding"/>
    <property type="evidence" value="ECO:0007669"/>
    <property type="project" value="InterPro"/>
</dbReference>
<dbReference type="Pfam" id="PF03479">
    <property type="entry name" value="PCC"/>
    <property type="match status" value="1"/>
</dbReference>
<keyword evidence="2" id="KW-0238">DNA-binding</keyword>
<organism evidence="7 8">
    <name type="scientific">Clitoria ternatea</name>
    <name type="common">Butterfly pea</name>
    <dbReference type="NCBI Taxonomy" id="43366"/>
    <lineage>
        <taxon>Eukaryota</taxon>
        <taxon>Viridiplantae</taxon>
        <taxon>Streptophyta</taxon>
        <taxon>Embryophyta</taxon>
        <taxon>Tracheophyta</taxon>
        <taxon>Spermatophyta</taxon>
        <taxon>Magnoliopsida</taxon>
        <taxon>eudicotyledons</taxon>
        <taxon>Gunneridae</taxon>
        <taxon>Pentapetalae</taxon>
        <taxon>rosids</taxon>
        <taxon>fabids</taxon>
        <taxon>Fabales</taxon>
        <taxon>Fabaceae</taxon>
        <taxon>Papilionoideae</taxon>
        <taxon>50 kb inversion clade</taxon>
        <taxon>NPAAA clade</taxon>
        <taxon>indigoferoid/millettioid clade</taxon>
        <taxon>Phaseoleae</taxon>
        <taxon>Clitoria</taxon>
    </lineage>
</organism>
<dbReference type="Gene3D" id="3.30.1330.80">
    <property type="entry name" value="Hypothetical protein, similar to alpha- acetolactate decarboxylase, domain 2"/>
    <property type="match status" value="1"/>
</dbReference>
<name>A0AAN9KI91_CLITE</name>
<feature type="region of interest" description="Disordered" evidence="5">
    <location>
        <begin position="41"/>
        <end position="78"/>
    </location>
</feature>
<evidence type="ECO:0000256" key="2">
    <source>
        <dbReference type="ARBA" id="ARBA00023125"/>
    </source>
</evidence>
<evidence type="ECO:0000256" key="4">
    <source>
        <dbReference type="ARBA" id="ARBA00023242"/>
    </source>
</evidence>
<protein>
    <recommendedName>
        <fullName evidence="6">PPC domain-containing protein</fullName>
    </recommendedName>
</protein>
<comment type="caution">
    <text evidence="7">The sequence shown here is derived from an EMBL/GenBank/DDBJ whole genome shotgun (WGS) entry which is preliminary data.</text>
</comment>
<dbReference type="GO" id="GO:0003700">
    <property type="term" value="F:DNA-binding transcription factor activity"/>
    <property type="evidence" value="ECO:0007669"/>
    <property type="project" value="TreeGrafter"/>
</dbReference>
<dbReference type="AlphaFoldDB" id="A0AAN9KI91"/>
<dbReference type="PROSITE" id="PS51742">
    <property type="entry name" value="PPC"/>
    <property type="match status" value="1"/>
</dbReference>
<dbReference type="EMBL" id="JAYKXN010000001">
    <property type="protein sequence ID" value="KAK7316657.1"/>
    <property type="molecule type" value="Genomic_DNA"/>
</dbReference>
<keyword evidence="3" id="KW-0804">Transcription</keyword>
<evidence type="ECO:0000256" key="1">
    <source>
        <dbReference type="ARBA" id="ARBA00023015"/>
    </source>
</evidence>
<evidence type="ECO:0000256" key="3">
    <source>
        <dbReference type="ARBA" id="ARBA00023163"/>
    </source>
</evidence>
<dbReference type="InterPro" id="IPR014476">
    <property type="entry name" value="AHL15-29"/>
</dbReference>
<dbReference type="InterPro" id="IPR005175">
    <property type="entry name" value="PPC_dom"/>
</dbReference>
<evidence type="ECO:0000313" key="8">
    <source>
        <dbReference type="Proteomes" id="UP001359559"/>
    </source>
</evidence>
<keyword evidence="8" id="KW-1185">Reference proteome</keyword>
<dbReference type="CDD" id="cd11378">
    <property type="entry name" value="DUF296"/>
    <property type="match status" value="1"/>
</dbReference>
<sequence>MHIKIMANHNNNINAVSLPHHSPTSESNYIFDHLSIHHHQSAQHQLNLTAPPSKKSRGRPSGSKNKPKAPIITTQQQQQDSSIHAVIVVPPGNDIIDSIIAYARRRHISVNTLGACGVVSNVTLCHALTHSVQPLTLHGPFTIMSLSGSYLNNFHYASPSNTPYSFSINVLGNQGQVLSGLIGGKVEASNEVTVFLSVFENVEVYRAPPSNNNND</sequence>